<organism evidence="2 3">
    <name type="scientific">Octadecabacter arcticus 238</name>
    <dbReference type="NCBI Taxonomy" id="391616"/>
    <lineage>
        <taxon>Bacteria</taxon>
        <taxon>Pseudomonadati</taxon>
        <taxon>Pseudomonadota</taxon>
        <taxon>Alphaproteobacteria</taxon>
        <taxon>Rhodobacterales</taxon>
        <taxon>Roseobacteraceae</taxon>
        <taxon>Octadecabacter</taxon>
    </lineage>
</organism>
<keyword evidence="3" id="KW-1185">Reference proteome</keyword>
<dbReference type="Proteomes" id="UP000004688">
    <property type="component" value="Plasmid pOA238_118"/>
</dbReference>
<evidence type="ECO:0000259" key="1">
    <source>
        <dbReference type="Pfam" id="PF07603"/>
    </source>
</evidence>
<dbReference type="EMBL" id="CP003743">
    <property type="protein sequence ID" value="AGI74728.1"/>
    <property type="molecule type" value="Genomic_DNA"/>
</dbReference>
<protein>
    <submittedName>
        <fullName evidence="2">Putative DUF1566 family protein</fullName>
    </submittedName>
</protein>
<dbReference type="KEGG" id="oar:OA238_118p0330"/>
<reference evidence="2 3" key="1">
    <citation type="journal article" date="2013" name="PLoS ONE">
        <title>Poles Apart: Arctic and Antarctic Octadecabacter strains Share High Genome Plasticity and a New Type of Xanthorhodopsin.</title>
        <authorList>
            <person name="Vollmers J."/>
            <person name="Voget S."/>
            <person name="Dietrich S."/>
            <person name="Gollnow K."/>
            <person name="Smits M."/>
            <person name="Meyer K."/>
            <person name="Brinkhoff T."/>
            <person name="Simon M."/>
            <person name="Daniel R."/>
        </authorList>
    </citation>
    <scope>NUCLEOTIDE SEQUENCE [LARGE SCALE GENOMIC DNA]</scope>
    <source>
        <strain evidence="2 3">238</strain>
        <plasmid evidence="3">Plasmid pOA238_118</plasmid>
    </source>
</reference>
<dbReference type="AlphaFoldDB" id="M9RSK4"/>
<geneLocation type="plasmid" evidence="2 3">
    <name>pOA238_118</name>
</geneLocation>
<name>M9RSK4_9RHOB</name>
<sequence length="168" mass="18921">MLCKGSGMKLVLTLILSLIVTGYGVRPAKAQEITVFVPKGPIVVDVMAGLNWMRCSIGQVWENGKCDGTPILVPFAVTETIIARTTSSMGDGWRLPTRDELQRLVVDQTNPPMINQDIFSETHPGIYWSADQNWLLPNNFWVVNFFTGHNYGRARRNQNFAVRLVQER</sequence>
<dbReference type="Pfam" id="PF07603">
    <property type="entry name" value="Lcl_C"/>
    <property type="match status" value="1"/>
</dbReference>
<proteinExistence type="predicted"/>
<evidence type="ECO:0000313" key="3">
    <source>
        <dbReference type="Proteomes" id="UP000004688"/>
    </source>
</evidence>
<feature type="domain" description="Lcl C-terminal" evidence="1">
    <location>
        <begin position="42"/>
        <end position="165"/>
    </location>
</feature>
<gene>
    <name evidence="2" type="ORF">OA238_118p0330</name>
</gene>
<dbReference type="OrthoDB" id="9793251at2"/>
<accession>M9RSK4</accession>
<dbReference type="HOGENOM" id="CLU_101405_1_2_5"/>
<evidence type="ECO:0000313" key="2">
    <source>
        <dbReference type="EMBL" id="AGI74728.1"/>
    </source>
</evidence>
<dbReference type="RefSeq" id="WP_015497636.1">
    <property type="nucleotide sequence ID" value="NC_020909.1"/>
</dbReference>
<keyword evidence="2" id="KW-0614">Plasmid</keyword>
<dbReference type="InterPro" id="IPR011460">
    <property type="entry name" value="Lcl_C"/>
</dbReference>